<evidence type="ECO:0000256" key="1">
    <source>
        <dbReference type="ARBA" id="ARBA00007572"/>
    </source>
</evidence>
<dbReference type="Proteomes" id="UP000683246">
    <property type="component" value="Chromosome"/>
</dbReference>
<dbReference type="Gene3D" id="2.40.50.140">
    <property type="entry name" value="Nucleic acid-binding proteins"/>
    <property type="match status" value="1"/>
</dbReference>
<dbReference type="Gene3D" id="3.30.1490.70">
    <property type="match status" value="1"/>
</dbReference>
<gene>
    <name evidence="6" type="ORF">HZI73_15440</name>
</gene>
<dbReference type="PANTHER" id="PTHR45674">
    <property type="entry name" value="DNA LIGASE 1/3 FAMILY MEMBER"/>
    <property type="match status" value="1"/>
</dbReference>
<dbReference type="PROSITE" id="PS50160">
    <property type="entry name" value="DNA_LIGASE_A3"/>
    <property type="match status" value="1"/>
</dbReference>
<dbReference type="EMBL" id="CP058649">
    <property type="protein sequence ID" value="QUI23595.1"/>
    <property type="molecule type" value="Genomic_DNA"/>
</dbReference>
<evidence type="ECO:0000256" key="3">
    <source>
        <dbReference type="ARBA" id="ARBA00022598"/>
    </source>
</evidence>
<dbReference type="CDD" id="cd07971">
    <property type="entry name" value="OBF_DNA_ligase_LigD"/>
    <property type="match status" value="1"/>
</dbReference>
<reference evidence="6" key="1">
    <citation type="submission" date="2020-07" db="EMBL/GenBank/DDBJ databases">
        <title>Vallitalea pronyensis genome.</title>
        <authorList>
            <person name="Postec A."/>
        </authorList>
    </citation>
    <scope>NUCLEOTIDE SEQUENCE</scope>
    <source>
        <strain evidence="6">FatNI3</strain>
    </source>
</reference>
<dbReference type="Gene3D" id="3.30.470.30">
    <property type="entry name" value="DNA ligase/mRNA capping enzyme"/>
    <property type="match status" value="1"/>
</dbReference>
<dbReference type="InterPro" id="IPR012310">
    <property type="entry name" value="DNA_ligase_ATP-dep_cent"/>
</dbReference>
<accession>A0A8J8MKY3</accession>
<dbReference type="AlphaFoldDB" id="A0A8J8MKY3"/>
<dbReference type="InterPro" id="IPR012340">
    <property type="entry name" value="NA-bd_OB-fold"/>
</dbReference>
<proteinExistence type="inferred from homology"/>
<dbReference type="GO" id="GO:0006310">
    <property type="term" value="P:DNA recombination"/>
    <property type="evidence" value="ECO:0007669"/>
    <property type="project" value="InterPro"/>
</dbReference>
<protein>
    <recommendedName>
        <fullName evidence="2">DNA ligase (ATP)</fullName>
        <ecNumber evidence="2">6.5.1.1</ecNumber>
    </recommendedName>
</protein>
<keyword evidence="3 6" id="KW-0436">Ligase</keyword>
<comment type="similarity">
    <text evidence="1">Belongs to the ATP-dependent DNA ligase family.</text>
</comment>
<dbReference type="Pfam" id="PF04679">
    <property type="entry name" value="DNA_ligase_A_C"/>
    <property type="match status" value="1"/>
</dbReference>
<evidence type="ECO:0000256" key="2">
    <source>
        <dbReference type="ARBA" id="ARBA00012727"/>
    </source>
</evidence>
<dbReference type="InterPro" id="IPR012309">
    <property type="entry name" value="DNA_ligase_ATP-dep_C"/>
</dbReference>
<name>A0A8J8MKY3_9FIRM</name>
<dbReference type="SUPFAM" id="SSF50249">
    <property type="entry name" value="Nucleic acid-binding proteins"/>
    <property type="match status" value="1"/>
</dbReference>
<dbReference type="SUPFAM" id="SSF56091">
    <property type="entry name" value="DNA ligase/mRNA capping enzyme, catalytic domain"/>
    <property type="match status" value="1"/>
</dbReference>
<dbReference type="EC" id="6.5.1.1" evidence="2"/>
<evidence type="ECO:0000313" key="6">
    <source>
        <dbReference type="EMBL" id="QUI23595.1"/>
    </source>
</evidence>
<organism evidence="6 7">
    <name type="scientific">Vallitalea pronyensis</name>
    <dbReference type="NCBI Taxonomy" id="1348613"/>
    <lineage>
        <taxon>Bacteria</taxon>
        <taxon>Bacillati</taxon>
        <taxon>Bacillota</taxon>
        <taxon>Clostridia</taxon>
        <taxon>Lachnospirales</taxon>
        <taxon>Vallitaleaceae</taxon>
        <taxon>Vallitalea</taxon>
    </lineage>
</organism>
<evidence type="ECO:0000313" key="7">
    <source>
        <dbReference type="Proteomes" id="UP000683246"/>
    </source>
</evidence>
<dbReference type="CDD" id="cd07906">
    <property type="entry name" value="Adenylation_DNA_ligase_LigD_LigC"/>
    <property type="match status" value="1"/>
</dbReference>
<dbReference type="KEGG" id="vpy:HZI73_15440"/>
<dbReference type="GO" id="GO:0006281">
    <property type="term" value="P:DNA repair"/>
    <property type="evidence" value="ECO:0007669"/>
    <property type="project" value="InterPro"/>
</dbReference>
<evidence type="ECO:0000259" key="5">
    <source>
        <dbReference type="PROSITE" id="PS50160"/>
    </source>
</evidence>
<comment type="catalytic activity">
    <reaction evidence="4">
        <text>ATP + (deoxyribonucleotide)n-3'-hydroxyl + 5'-phospho-(deoxyribonucleotide)m = (deoxyribonucleotide)n+m + AMP + diphosphate.</text>
        <dbReference type="EC" id="6.5.1.1"/>
    </reaction>
</comment>
<dbReference type="InterPro" id="IPR050191">
    <property type="entry name" value="ATP-dep_DNA_ligase"/>
</dbReference>
<dbReference type="GO" id="GO:0005524">
    <property type="term" value="F:ATP binding"/>
    <property type="evidence" value="ECO:0007669"/>
    <property type="project" value="InterPro"/>
</dbReference>
<dbReference type="RefSeq" id="WP_212694280.1">
    <property type="nucleotide sequence ID" value="NZ_CP058649.1"/>
</dbReference>
<evidence type="ECO:0000256" key="4">
    <source>
        <dbReference type="ARBA" id="ARBA00034003"/>
    </source>
</evidence>
<sequence>MALIKPMEPLLSKTIKENPAFLHQIKWDGVRGITYIDHGTYKVFTKKGHERTGFYPELDAITTLFNGKSGVIDGELIVLDEGSKPSFNRILNRERVRTTHKIAYYSQKYPVKYIVFDIMFLDGQDLRPYPTEKRMDLLHQTLSKSSSITLTDSFDDGHQLYALMKDKNYEGIVSKKRNSPYIGGKKHNDWFKTKIFKKMLTVIGGIKYDGDRIKSLLLGIYDEDALIYIGNASIGLTEADMQLIKEYTHALKAEKCPFYPIMKDKDTLWVQPLLTCWVSFLEWTDGASLRHPKIIGFSSEKSMTATGKEYTYNG</sequence>
<keyword evidence="7" id="KW-1185">Reference proteome</keyword>
<dbReference type="PANTHER" id="PTHR45674:SF4">
    <property type="entry name" value="DNA LIGASE 1"/>
    <property type="match status" value="1"/>
</dbReference>
<dbReference type="Pfam" id="PF01068">
    <property type="entry name" value="DNA_ligase_A_M"/>
    <property type="match status" value="1"/>
</dbReference>
<feature type="domain" description="ATP-dependent DNA ligase family profile" evidence="5">
    <location>
        <begin position="104"/>
        <end position="194"/>
    </location>
</feature>
<dbReference type="GO" id="GO:0003910">
    <property type="term" value="F:DNA ligase (ATP) activity"/>
    <property type="evidence" value="ECO:0007669"/>
    <property type="project" value="UniProtKB-EC"/>
</dbReference>